<dbReference type="InterPro" id="IPR002634">
    <property type="entry name" value="BolA"/>
</dbReference>
<evidence type="ECO:0000256" key="1">
    <source>
        <dbReference type="ARBA" id="ARBA00005578"/>
    </source>
</evidence>
<dbReference type="AlphaFoldDB" id="A0A139WP94"/>
<organism evidence="3 4">
    <name type="scientific">Tribolium castaneum</name>
    <name type="common">Red flour beetle</name>
    <dbReference type="NCBI Taxonomy" id="7070"/>
    <lineage>
        <taxon>Eukaryota</taxon>
        <taxon>Metazoa</taxon>
        <taxon>Ecdysozoa</taxon>
        <taxon>Arthropoda</taxon>
        <taxon>Hexapoda</taxon>
        <taxon>Insecta</taxon>
        <taxon>Pterygota</taxon>
        <taxon>Neoptera</taxon>
        <taxon>Endopterygota</taxon>
        <taxon>Coleoptera</taxon>
        <taxon>Polyphaga</taxon>
        <taxon>Cucujiformia</taxon>
        <taxon>Tenebrionidae</taxon>
        <taxon>Tenebrionidae incertae sedis</taxon>
        <taxon>Tribolium</taxon>
    </lineage>
</organism>
<proteinExistence type="inferred from homology"/>
<comment type="similarity">
    <text evidence="1 2">Belongs to the BolA/IbaG family.</text>
</comment>
<dbReference type="KEGG" id="tca:103313037"/>
<name>A0A139WP94_TRICA</name>
<dbReference type="GO" id="GO:0051604">
    <property type="term" value="P:protein maturation"/>
    <property type="evidence" value="ECO:0000318"/>
    <property type="project" value="GO_Central"/>
</dbReference>
<dbReference type="OrthoDB" id="203381at2759"/>
<reference evidence="3 4" key="2">
    <citation type="journal article" date="2010" name="Nucleic Acids Res.">
        <title>BeetleBase in 2010: revisions to provide comprehensive genomic information for Tribolium castaneum.</title>
        <authorList>
            <person name="Kim H.S."/>
            <person name="Murphy T."/>
            <person name="Xia J."/>
            <person name="Caragea D."/>
            <person name="Park Y."/>
            <person name="Beeman R.W."/>
            <person name="Lorenzen M.D."/>
            <person name="Butcher S."/>
            <person name="Manak J.R."/>
            <person name="Brown S.J."/>
        </authorList>
    </citation>
    <scope>GENOME REANNOTATION</scope>
    <source>
        <strain evidence="3 4">Georgia GA2</strain>
    </source>
</reference>
<dbReference type="OMA" id="EIQNMHG"/>
<keyword evidence="4" id="KW-1185">Reference proteome</keyword>
<dbReference type="FunCoup" id="A0A139WP94">
    <property type="interactions" value="1133"/>
</dbReference>
<dbReference type="SUPFAM" id="SSF82657">
    <property type="entry name" value="BolA-like"/>
    <property type="match status" value="1"/>
</dbReference>
<dbReference type="Proteomes" id="UP000007266">
    <property type="component" value="Linkage group 1"/>
</dbReference>
<dbReference type="Pfam" id="PF01722">
    <property type="entry name" value="BolA"/>
    <property type="match status" value="1"/>
</dbReference>
<evidence type="ECO:0000313" key="3">
    <source>
        <dbReference type="EMBL" id="KYB29641.1"/>
    </source>
</evidence>
<dbReference type="EMBL" id="KQ971307">
    <property type="protein sequence ID" value="KYB29641.1"/>
    <property type="molecule type" value="Genomic_DNA"/>
</dbReference>
<dbReference type="Gene3D" id="3.30.300.90">
    <property type="entry name" value="BolA-like"/>
    <property type="match status" value="1"/>
</dbReference>
<gene>
    <name evidence="3" type="primary">AUGUSTUS-3.0.2_31504</name>
    <name evidence="3" type="ORF">TcasGA2_TC031504</name>
</gene>
<dbReference type="GO" id="GO:0005759">
    <property type="term" value="C:mitochondrial matrix"/>
    <property type="evidence" value="ECO:0000318"/>
    <property type="project" value="GO_Central"/>
</dbReference>
<accession>A0A139WP94</accession>
<dbReference type="InParanoid" id="A0A139WP94"/>
<dbReference type="PANTHER" id="PTHR46188:SF1">
    <property type="entry name" value="BOLA-LIKE PROTEIN 3"/>
    <property type="match status" value="1"/>
</dbReference>
<protein>
    <submittedName>
        <fullName evidence="3">BolA-like protein 3</fullName>
    </submittedName>
</protein>
<reference evidence="3 4" key="1">
    <citation type="journal article" date="2008" name="Nature">
        <title>The genome of the model beetle and pest Tribolium castaneum.</title>
        <authorList>
            <consortium name="Tribolium Genome Sequencing Consortium"/>
            <person name="Richards S."/>
            <person name="Gibbs R.A."/>
            <person name="Weinstock G.M."/>
            <person name="Brown S.J."/>
            <person name="Denell R."/>
            <person name="Beeman R.W."/>
            <person name="Gibbs R."/>
            <person name="Beeman R.W."/>
            <person name="Brown S.J."/>
            <person name="Bucher G."/>
            <person name="Friedrich M."/>
            <person name="Grimmelikhuijzen C.J."/>
            <person name="Klingler M."/>
            <person name="Lorenzen M."/>
            <person name="Richards S."/>
            <person name="Roth S."/>
            <person name="Schroder R."/>
            <person name="Tautz D."/>
            <person name="Zdobnov E.M."/>
            <person name="Muzny D."/>
            <person name="Gibbs R.A."/>
            <person name="Weinstock G.M."/>
            <person name="Attaway T."/>
            <person name="Bell S."/>
            <person name="Buhay C.J."/>
            <person name="Chandrabose M.N."/>
            <person name="Chavez D."/>
            <person name="Clerk-Blankenburg K.P."/>
            <person name="Cree A."/>
            <person name="Dao M."/>
            <person name="Davis C."/>
            <person name="Chacko J."/>
            <person name="Dinh H."/>
            <person name="Dugan-Rocha S."/>
            <person name="Fowler G."/>
            <person name="Garner T.T."/>
            <person name="Garnes J."/>
            <person name="Gnirke A."/>
            <person name="Hawes A."/>
            <person name="Hernandez J."/>
            <person name="Hines S."/>
            <person name="Holder M."/>
            <person name="Hume J."/>
            <person name="Jhangiani S.N."/>
            <person name="Joshi V."/>
            <person name="Khan Z.M."/>
            <person name="Jackson L."/>
            <person name="Kovar C."/>
            <person name="Kowis A."/>
            <person name="Lee S."/>
            <person name="Lewis L.R."/>
            <person name="Margolis J."/>
            <person name="Morgan M."/>
            <person name="Nazareth L.V."/>
            <person name="Nguyen N."/>
            <person name="Okwuonu G."/>
            <person name="Parker D."/>
            <person name="Richards S."/>
            <person name="Ruiz S.J."/>
            <person name="Santibanez J."/>
            <person name="Savard J."/>
            <person name="Scherer S.E."/>
            <person name="Schneider B."/>
            <person name="Sodergren E."/>
            <person name="Tautz D."/>
            <person name="Vattahil S."/>
            <person name="Villasana D."/>
            <person name="White C.S."/>
            <person name="Wright R."/>
            <person name="Park Y."/>
            <person name="Beeman R.W."/>
            <person name="Lord J."/>
            <person name="Oppert B."/>
            <person name="Lorenzen M."/>
            <person name="Brown S."/>
            <person name="Wang L."/>
            <person name="Savard J."/>
            <person name="Tautz D."/>
            <person name="Richards S."/>
            <person name="Weinstock G."/>
            <person name="Gibbs R.A."/>
            <person name="Liu Y."/>
            <person name="Worley K."/>
            <person name="Weinstock G."/>
            <person name="Elsik C.G."/>
            <person name="Reese J.T."/>
            <person name="Elhaik E."/>
            <person name="Landan G."/>
            <person name="Graur D."/>
            <person name="Arensburger P."/>
            <person name="Atkinson P."/>
            <person name="Beeman R.W."/>
            <person name="Beidler J."/>
            <person name="Brown S.J."/>
            <person name="Demuth J.P."/>
            <person name="Drury D.W."/>
            <person name="Du Y.Z."/>
            <person name="Fujiwara H."/>
            <person name="Lorenzen M."/>
            <person name="Maselli V."/>
            <person name="Osanai M."/>
            <person name="Park Y."/>
            <person name="Robertson H.M."/>
            <person name="Tu Z."/>
            <person name="Wang J.J."/>
            <person name="Wang S."/>
            <person name="Richards S."/>
            <person name="Song H."/>
            <person name="Zhang L."/>
            <person name="Sodergren E."/>
            <person name="Werner D."/>
            <person name="Stanke M."/>
            <person name="Morgenstern B."/>
            <person name="Solovyev V."/>
            <person name="Kosarev P."/>
            <person name="Brown G."/>
            <person name="Chen H.C."/>
            <person name="Ermolaeva O."/>
            <person name="Hlavina W."/>
            <person name="Kapustin Y."/>
            <person name="Kiryutin B."/>
            <person name="Kitts P."/>
            <person name="Maglott D."/>
            <person name="Pruitt K."/>
            <person name="Sapojnikov V."/>
            <person name="Souvorov A."/>
            <person name="Mackey A.J."/>
            <person name="Waterhouse R.M."/>
            <person name="Wyder S."/>
            <person name="Zdobnov E.M."/>
            <person name="Zdobnov E.M."/>
            <person name="Wyder S."/>
            <person name="Kriventseva E.V."/>
            <person name="Kadowaki T."/>
            <person name="Bork P."/>
            <person name="Aranda M."/>
            <person name="Bao R."/>
            <person name="Beermann A."/>
            <person name="Berns N."/>
            <person name="Bolognesi R."/>
            <person name="Bonneton F."/>
            <person name="Bopp D."/>
            <person name="Brown S.J."/>
            <person name="Bucher G."/>
            <person name="Butts T."/>
            <person name="Chaumot A."/>
            <person name="Denell R.E."/>
            <person name="Ferrier D.E."/>
            <person name="Friedrich M."/>
            <person name="Gordon C.M."/>
            <person name="Jindra M."/>
            <person name="Klingler M."/>
            <person name="Lan Q."/>
            <person name="Lattorff H.M."/>
            <person name="Laudet V."/>
            <person name="von Levetsow C."/>
            <person name="Liu Z."/>
            <person name="Lutz R."/>
            <person name="Lynch J.A."/>
            <person name="da Fonseca R.N."/>
            <person name="Posnien N."/>
            <person name="Reuter R."/>
            <person name="Roth S."/>
            <person name="Savard J."/>
            <person name="Schinko J.B."/>
            <person name="Schmitt C."/>
            <person name="Schoppmeier M."/>
            <person name="Schroder R."/>
            <person name="Shippy T.D."/>
            <person name="Simonnet F."/>
            <person name="Marques-Souza H."/>
            <person name="Tautz D."/>
            <person name="Tomoyasu Y."/>
            <person name="Trauner J."/>
            <person name="Van der Zee M."/>
            <person name="Vervoort M."/>
            <person name="Wittkopp N."/>
            <person name="Wimmer E.A."/>
            <person name="Yang X."/>
            <person name="Jones A.K."/>
            <person name="Sattelle D.B."/>
            <person name="Ebert P.R."/>
            <person name="Nelson D."/>
            <person name="Scott J.G."/>
            <person name="Beeman R.W."/>
            <person name="Muthukrishnan S."/>
            <person name="Kramer K.J."/>
            <person name="Arakane Y."/>
            <person name="Beeman R.W."/>
            <person name="Zhu Q."/>
            <person name="Hogenkamp D."/>
            <person name="Dixit R."/>
            <person name="Oppert B."/>
            <person name="Jiang H."/>
            <person name="Zou Z."/>
            <person name="Marshall J."/>
            <person name="Elpidina E."/>
            <person name="Vinokurov K."/>
            <person name="Oppert C."/>
            <person name="Zou Z."/>
            <person name="Evans J."/>
            <person name="Lu Z."/>
            <person name="Zhao P."/>
            <person name="Sumathipala N."/>
            <person name="Altincicek B."/>
            <person name="Vilcinskas A."/>
            <person name="Williams M."/>
            <person name="Hultmark D."/>
            <person name="Hetru C."/>
            <person name="Jiang H."/>
            <person name="Grimmelikhuijzen C.J."/>
            <person name="Hauser F."/>
            <person name="Cazzamali G."/>
            <person name="Williamson M."/>
            <person name="Park Y."/>
            <person name="Li B."/>
            <person name="Tanaka Y."/>
            <person name="Predel R."/>
            <person name="Neupert S."/>
            <person name="Schachtner J."/>
            <person name="Verleyen P."/>
            <person name="Raible F."/>
            <person name="Bork P."/>
            <person name="Friedrich M."/>
            <person name="Walden K.K."/>
            <person name="Robertson H.M."/>
            <person name="Angeli S."/>
            <person name="Foret S."/>
            <person name="Bucher G."/>
            <person name="Schuetz S."/>
            <person name="Maleszka R."/>
            <person name="Wimmer E.A."/>
            <person name="Beeman R.W."/>
            <person name="Lorenzen M."/>
            <person name="Tomoyasu Y."/>
            <person name="Miller S.C."/>
            <person name="Grossmann D."/>
            <person name="Bucher G."/>
        </authorList>
    </citation>
    <scope>NUCLEOTIDE SEQUENCE [LARGE SCALE GENOMIC DNA]</scope>
    <source>
        <strain evidence="3 4">Georgia GA2</strain>
    </source>
</reference>
<dbReference type="PIRSF" id="PIRSF003113">
    <property type="entry name" value="BolA"/>
    <property type="match status" value="1"/>
</dbReference>
<dbReference type="InterPro" id="IPR052275">
    <property type="entry name" value="Mt_Fe-S_assembly_factor"/>
</dbReference>
<evidence type="ECO:0000313" key="4">
    <source>
        <dbReference type="Proteomes" id="UP000007266"/>
    </source>
</evidence>
<dbReference type="PANTHER" id="PTHR46188">
    <property type="entry name" value="BOLA-LIKE PROTEIN 3"/>
    <property type="match status" value="1"/>
</dbReference>
<sequence>MNRLIYKCNRIVNCTRRTLNQTSVRTHSENVVITEGEIRDILQKKFPQSQAIKVEDVSGGCGAMFNIYIESNDFKGLSIPKQHRSVYDTLKEQIKNIHGLHLETKIPS</sequence>
<dbReference type="InterPro" id="IPR036065">
    <property type="entry name" value="BolA-like_sf"/>
</dbReference>
<evidence type="ECO:0000256" key="2">
    <source>
        <dbReference type="RuleBase" id="RU003860"/>
    </source>
</evidence>